<protein>
    <submittedName>
        <fullName evidence="2">Putative alkaline shock family protein YloU</fullName>
    </submittedName>
</protein>
<dbReference type="AlphaFoldDB" id="A0A7W9E4T7"/>
<accession>A0A7W9E4T7</accession>
<evidence type="ECO:0000256" key="1">
    <source>
        <dbReference type="ARBA" id="ARBA00005721"/>
    </source>
</evidence>
<dbReference type="EMBL" id="JACHBQ010000001">
    <property type="protein sequence ID" value="MBB5642471.1"/>
    <property type="molecule type" value="Genomic_DNA"/>
</dbReference>
<reference evidence="2 3" key="1">
    <citation type="submission" date="2020-08" db="EMBL/GenBank/DDBJ databases">
        <title>Sequencing the genomes of 1000 actinobacteria strains.</title>
        <authorList>
            <person name="Klenk H.-P."/>
        </authorList>
    </citation>
    <scope>NUCLEOTIDE SEQUENCE [LARGE SCALE GENOMIC DNA]</scope>
    <source>
        <strain evidence="2 3">DSM 21065</strain>
    </source>
</reference>
<evidence type="ECO:0000313" key="2">
    <source>
        <dbReference type="EMBL" id="MBB5642471.1"/>
    </source>
</evidence>
<name>A0A7W9E4T7_9MICO</name>
<dbReference type="RefSeq" id="WP_052541844.1">
    <property type="nucleotide sequence ID" value="NZ_JACHBQ010000001.1"/>
</dbReference>
<gene>
    <name evidence="2" type="ORF">BJ997_003019</name>
</gene>
<dbReference type="Pfam" id="PF03780">
    <property type="entry name" value="Asp23"/>
    <property type="match status" value="1"/>
</dbReference>
<proteinExistence type="inferred from homology"/>
<organism evidence="2 3">
    <name type="scientific">Cryobacterium roopkundense</name>
    <dbReference type="NCBI Taxonomy" id="1001240"/>
    <lineage>
        <taxon>Bacteria</taxon>
        <taxon>Bacillati</taxon>
        <taxon>Actinomycetota</taxon>
        <taxon>Actinomycetes</taxon>
        <taxon>Micrococcales</taxon>
        <taxon>Microbacteriaceae</taxon>
        <taxon>Cryobacterium</taxon>
    </lineage>
</organism>
<comment type="similarity">
    <text evidence="1">Belongs to the asp23 family.</text>
</comment>
<comment type="caution">
    <text evidence="2">The sequence shown here is derived from an EMBL/GenBank/DDBJ whole genome shotgun (WGS) entry which is preliminary data.</text>
</comment>
<dbReference type="Proteomes" id="UP000561726">
    <property type="component" value="Unassembled WGS sequence"/>
</dbReference>
<evidence type="ECO:0000313" key="3">
    <source>
        <dbReference type="Proteomes" id="UP000561726"/>
    </source>
</evidence>
<sequence>MAMTPPTPDAPNEPFVAFDVDSPDREVAHLAGHTIEELSDYLDRGRTPADPGIDDSPECQIALRSLQRLRTVQGSLLTQDVERETDRGDSWVTSILQNINLEAHSGRDIPLSHPSPTAHLVVTEGAVRGILRATGDGIENIIVGRCRLDGDVSVPGDPITIRIDAAVSQGEHIPAKAETLREAVYAALREHTDLNVATIEITIRDVYLRQPLPKSSTDE</sequence>
<dbReference type="InterPro" id="IPR005531">
    <property type="entry name" value="Asp23"/>
</dbReference>